<evidence type="ECO:0000256" key="1">
    <source>
        <dbReference type="SAM" id="Coils"/>
    </source>
</evidence>
<sequence length="550" mass="59317">MDLKMIREWDTVALEQLEQALSARITAIDDVRRRITELGDLRGWEGEAAQAARRAFQVVVQDLADESAVIGAVRRVTADTFDAVLHVQLEVAALMTTADDNAFVVSDAGAVTDAPNSSERRQHEFAVRDALESSARALILEAEDIDADAAHVLTHAMSSGFGDRGAGDFEAADQQGRLPAPAPPQNASPLENRKYWDAMPESQRREILERHPEWVGSSDGLPSAARHQANLNQFDDERVRLTAERDRLQSIIDDAPFGGAFTNADAALWYTEQKMKDLRTLEQVVAKNPDGRLMLLDLKSGERGMAAFAVGDPDTAEHISVTAPGLNTTIVDSFEGMVGEARSLGDTSVEQLRLQGRGDETVATIAWLGYEPPQTMGPGTFDTVRGVLDVTQSDRAAAGAVKLAAFYEGVNVASRQSDPHLTALGHSYGSYTTGLALQDPSPGQPVDDAVFYGSPGVNADDESDLGLRDGHGYVMEAADDRFVTEVGKTHRFGPDPGTVSFEQLSVDEGMSPDGIFRDGALGHSGYPHRGTMSEYNMSAIVAGLPERVVR</sequence>
<gene>
    <name evidence="3" type="ORF">CBI38_01910</name>
</gene>
<protein>
    <recommendedName>
        <fullName evidence="2">DUF1023 domain-containing protein</fullName>
    </recommendedName>
</protein>
<name>A0A2S2BPF0_9NOCA</name>
<keyword evidence="1" id="KW-0175">Coiled coil</keyword>
<dbReference type="Proteomes" id="UP000245711">
    <property type="component" value="Chromosome"/>
</dbReference>
<dbReference type="InterPro" id="IPR010427">
    <property type="entry name" value="DUF1023"/>
</dbReference>
<evidence type="ECO:0000259" key="2">
    <source>
        <dbReference type="Pfam" id="PF06259"/>
    </source>
</evidence>
<evidence type="ECO:0000313" key="3">
    <source>
        <dbReference type="EMBL" id="AWK70506.1"/>
    </source>
</evidence>
<dbReference type="OrthoDB" id="5969911at2"/>
<organism evidence="3 4">
    <name type="scientific">Rhodococcus oxybenzonivorans</name>
    <dbReference type="NCBI Taxonomy" id="1990687"/>
    <lineage>
        <taxon>Bacteria</taxon>
        <taxon>Bacillati</taxon>
        <taxon>Actinomycetota</taxon>
        <taxon>Actinomycetes</taxon>
        <taxon>Mycobacteriales</taxon>
        <taxon>Nocardiaceae</taxon>
        <taxon>Rhodococcus</taxon>
    </lineage>
</organism>
<keyword evidence="4" id="KW-1185">Reference proteome</keyword>
<evidence type="ECO:0000313" key="4">
    <source>
        <dbReference type="Proteomes" id="UP000245711"/>
    </source>
</evidence>
<reference evidence="3 4" key="1">
    <citation type="submission" date="2017-05" db="EMBL/GenBank/DDBJ databases">
        <title>Isolation of Rhodococcus sp. S2-17 biodegrading of BP-3.</title>
        <authorList>
            <person name="Lee Y."/>
            <person name="Kim K.H."/>
            <person name="Chun B.H."/>
            <person name="Jung H.S."/>
            <person name="Jeon C.O."/>
        </authorList>
    </citation>
    <scope>NUCLEOTIDE SEQUENCE [LARGE SCALE GENOMIC DNA]</scope>
    <source>
        <strain evidence="3 4">S2-17</strain>
    </source>
</reference>
<feature type="coiled-coil region" evidence="1">
    <location>
        <begin position="224"/>
        <end position="251"/>
    </location>
</feature>
<dbReference type="KEGG" id="roz:CBI38_01910"/>
<feature type="domain" description="DUF1023" evidence="2">
    <location>
        <begin position="303"/>
        <end position="481"/>
    </location>
</feature>
<accession>A0A2S2BPF0</accession>
<proteinExistence type="predicted"/>
<dbReference type="AlphaFoldDB" id="A0A2S2BPF0"/>
<dbReference type="EMBL" id="CP021354">
    <property type="protein sequence ID" value="AWK70506.1"/>
    <property type="molecule type" value="Genomic_DNA"/>
</dbReference>
<dbReference type="Pfam" id="PF06259">
    <property type="entry name" value="Abhydrolase_8"/>
    <property type="match status" value="1"/>
</dbReference>